<gene>
    <name evidence="1" type="ORF">I7I52_11521</name>
</gene>
<dbReference type="Proteomes" id="UP000670092">
    <property type="component" value="Unassembled WGS sequence"/>
</dbReference>
<dbReference type="OrthoDB" id="10569616at2759"/>
<evidence type="ECO:0000313" key="1">
    <source>
        <dbReference type="EMBL" id="KAG5287674.1"/>
    </source>
</evidence>
<dbReference type="AlphaFoldDB" id="A0A8H8CS45"/>
<comment type="caution">
    <text evidence="1">The sequence shown here is derived from an EMBL/GenBank/DDBJ whole genome shotgun (WGS) entry which is preliminary data.</text>
</comment>
<name>A0A8H8CS45_AJECA</name>
<protein>
    <submittedName>
        <fullName evidence="1">Uncharacterized protein</fullName>
    </submittedName>
</protein>
<reference evidence="1 2" key="1">
    <citation type="submission" date="2021-01" db="EMBL/GenBank/DDBJ databases">
        <title>Chromosome-level genome assembly of a human fungal pathogen reveals clustering of transcriptionally co-regulated genes.</title>
        <authorList>
            <person name="Voorhies M."/>
            <person name="Cohen S."/>
            <person name="Shea T.P."/>
            <person name="Petrus S."/>
            <person name="Munoz J.F."/>
            <person name="Poplawski S."/>
            <person name="Goldman W.E."/>
            <person name="Michael T."/>
            <person name="Cuomo C.A."/>
            <person name="Sil A."/>
            <person name="Beyhan S."/>
        </authorList>
    </citation>
    <scope>NUCLEOTIDE SEQUENCE [LARGE SCALE GENOMIC DNA]</scope>
    <source>
        <strain evidence="1 2">G184AR</strain>
    </source>
</reference>
<sequence length="81" mass="9380">MHQWPTSLKTPESNIVEFQPISKIIQNGKPHINSEMCQSSKENFEPQQHKHCIPYTVYVYCALSTVQYIQPSKKDGKSICR</sequence>
<proteinExistence type="predicted"/>
<organism evidence="1 2">
    <name type="scientific">Ajellomyces capsulatus</name>
    <name type="common">Darling's disease fungus</name>
    <name type="synonym">Histoplasma capsulatum</name>
    <dbReference type="NCBI Taxonomy" id="5037"/>
    <lineage>
        <taxon>Eukaryota</taxon>
        <taxon>Fungi</taxon>
        <taxon>Dikarya</taxon>
        <taxon>Ascomycota</taxon>
        <taxon>Pezizomycotina</taxon>
        <taxon>Eurotiomycetes</taxon>
        <taxon>Eurotiomycetidae</taxon>
        <taxon>Onygenales</taxon>
        <taxon>Ajellomycetaceae</taxon>
        <taxon>Histoplasma</taxon>
    </lineage>
</organism>
<dbReference type="VEuPathDB" id="FungiDB:I7I52_11521"/>
<dbReference type="EMBL" id="JAEVHI010000007">
    <property type="protein sequence ID" value="KAG5287674.1"/>
    <property type="molecule type" value="Genomic_DNA"/>
</dbReference>
<evidence type="ECO:0000313" key="2">
    <source>
        <dbReference type="Proteomes" id="UP000670092"/>
    </source>
</evidence>
<accession>A0A8H8CS45</accession>